<dbReference type="SUPFAM" id="SSF55785">
    <property type="entry name" value="PYP-like sensor domain (PAS domain)"/>
    <property type="match status" value="3"/>
</dbReference>
<evidence type="ECO:0000256" key="1">
    <source>
        <dbReference type="ARBA" id="ARBA00000085"/>
    </source>
</evidence>
<feature type="domain" description="PAC" evidence="11">
    <location>
        <begin position="520"/>
        <end position="573"/>
    </location>
</feature>
<evidence type="ECO:0000256" key="6">
    <source>
        <dbReference type="PROSITE-ProRule" id="PRU00169"/>
    </source>
</evidence>
<keyword evidence="4" id="KW-0808">Transferase</keyword>
<evidence type="ECO:0000313" key="12">
    <source>
        <dbReference type="EMBL" id="BDU73612.1"/>
    </source>
</evidence>
<evidence type="ECO:0000313" key="13">
    <source>
        <dbReference type="Proteomes" id="UP001238179"/>
    </source>
</evidence>
<evidence type="ECO:0000259" key="11">
    <source>
        <dbReference type="PROSITE" id="PS50113"/>
    </source>
</evidence>
<dbReference type="InterPro" id="IPR000700">
    <property type="entry name" value="PAS-assoc_C"/>
</dbReference>
<keyword evidence="13" id="KW-1185">Reference proteome</keyword>
<evidence type="ECO:0000256" key="3">
    <source>
        <dbReference type="ARBA" id="ARBA00022553"/>
    </source>
</evidence>
<dbReference type="InterPro" id="IPR036890">
    <property type="entry name" value="HATPase_C_sf"/>
</dbReference>
<evidence type="ECO:0000256" key="5">
    <source>
        <dbReference type="ARBA" id="ARBA00022777"/>
    </source>
</evidence>
<dbReference type="Pfam" id="PF08448">
    <property type="entry name" value="PAS_4"/>
    <property type="match status" value="1"/>
</dbReference>
<dbReference type="PANTHER" id="PTHR43065:SF42">
    <property type="entry name" value="TWO-COMPONENT SENSOR PPRA"/>
    <property type="match status" value="1"/>
</dbReference>
<proteinExistence type="predicted"/>
<feature type="domain" description="Histidine kinase" evidence="8">
    <location>
        <begin position="593"/>
        <end position="798"/>
    </location>
</feature>
<dbReference type="SMART" id="SM00091">
    <property type="entry name" value="PAS"/>
    <property type="match status" value="3"/>
</dbReference>
<dbReference type="Gene3D" id="3.30.450.20">
    <property type="entry name" value="PAS domain"/>
    <property type="match status" value="3"/>
</dbReference>
<dbReference type="PROSITE" id="PS50109">
    <property type="entry name" value="HIS_KIN"/>
    <property type="match status" value="1"/>
</dbReference>
<dbReference type="Pfam" id="PF13185">
    <property type="entry name" value="GAF_2"/>
    <property type="match status" value="1"/>
</dbReference>
<dbReference type="CDD" id="cd00130">
    <property type="entry name" value="PAS"/>
    <property type="match status" value="3"/>
</dbReference>
<feature type="domain" description="PAS" evidence="10">
    <location>
        <begin position="445"/>
        <end position="491"/>
    </location>
</feature>
<gene>
    <name evidence="12" type="ORF">METEAL_27860</name>
</gene>
<dbReference type="Gene3D" id="3.30.565.10">
    <property type="entry name" value="Histidine kinase-like ATPase, C-terminal domain"/>
    <property type="match status" value="1"/>
</dbReference>
<dbReference type="Proteomes" id="UP001238179">
    <property type="component" value="Chromosome"/>
</dbReference>
<dbReference type="InterPro" id="IPR036097">
    <property type="entry name" value="HisK_dim/P_sf"/>
</dbReference>
<feature type="compositionally biased region" description="Low complexity" evidence="7">
    <location>
        <begin position="797"/>
        <end position="814"/>
    </location>
</feature>
<dbReference type="InterPro" id="IPR035965">
    <property type="entry name" value="PAS-like_dom_sf"/>
</dbReference>
<dbReference type="PROSITE" id="PS50113">
    <property type="entry name" value="PAC"/>
    <property type="match status" value="1"/>
</dbReference>
<dbReference type="PANTHER" id="PTHR43065">
    <property type="entry name" value="SENSOR HISTIDINE KINASE"/>
    <property type="match status" value="1"/>
</dbReference>
<evidence type="ECO:0000256" key="4">
    <source>
        <dbReference type="ARBA" id="ARBA00022679"/>
    </source>
</evidence>
<sequence length="934" mass="101139">MFSIGPPLMEPSPGGAPLDYALILDALPDAVLIHDAVTGRILEVNRACLEMFGHSPEAMAGLDLEMLSAAEEGYTLAEAQVRIRESLARGRVEFPWRSRRADGSFFWSEVRLTTAFGRVIAVVRDVTAAAQAEEALKLAEDKFERIFRSNPSSILLGRYPDGEVEEVNDTLLALTGYGREEIIGRSSAGFWAAPEDRERYLERLRAQGHVKGLEARFRTRSGEILVGRVSGDLLNLAAGLRILTVIEDITARKAYEDALGRASRLYAALSLVNQSIIRVQTPQELFQCICRDLVAGGGFWGAWIAEPDARTGRFRALAFHGGREGWVEGLEVYATDDRPEGRGTMGRAFRTGVPVLAYDFSEDPGTAPWHDAGAGLGFKAAGSFPLRRGDGVVFGVLAIYAEEAGFFGPQEITLLEEVCKDITYALEDLDKEERRKRAEAEQGRLRELLQSIIDSTPDLIYAKDPAGGFLLANRAMAGFIGREPGEIIGRTAAGLWTAPVTPALLAILQDEAEAFAGKVVTREVALPPPMGGDERILDTLQAPLRDAQGRIEGVLGYARDITPLRRQEEQQRALELRLQQSQKLESLGNLAGGVAHDLNNVLGAILGLASLEAERDPGNRSMETIRKACVRGRGVVQGLLCFARRDLGEILPVNLNRQVEEIVELLSRTTLQRIRFVTDLAPDLRAVEGDPGALNHAIMNICVNSLDAMPQGGTITLRTANAPGGEVVLDVEDTGEGMSEDVVERATEPFFTTKPAGKGTGLGLAMVYGTVEAHRGTLTLASRPGEGTQVRLSFPGSEARPAESAPAPQEPPARGLRVLLVDDDELLRESVTDVLHWQGHQVTCVEGGLQALDALADPAPFDLVILDLNMPGMTGDEALPRILALRPGQRILVSSGHVDAAARALVEGLPTVGLLHKPFSVQELARKIRELGWT</sequence>
<feature type="domain" description="PAS" evidence="10">
    <location>
        <begin position="16"/>
        <end position="61"/>
    </location>
</feature>
<evidence type="ECO:0000256" key="2">
    <source>
        <dbReference type="ARBA" id="ARBA00012438"/>
    </source>
</evidence>
<keyword evidence="3 6" id="KW-0597">Phosphoprotein</keyword>
<reference evidence="13" key="1">
    <citation type="journal article" date="2023" name="Int. J. Syst. Evol. Microbiol.">
        <title>Mesoterricola silvestris gen. nov., sp. nov., Mesoterricola sediminis sp. nov., Geothrix oryzae sp. nov., Geothrix edaphica sp. nov., Geothrix rubra sp. nov., and Geothrix limicola sp. nov., six novel members of Acidobacteriota isolated from soils.</title>
        <authorList>
            <person name="Itoh H."/>
            <person name="Sugisawa Y."/>
            <person name="Mise K."/>
            <person name="Xu Z."/>
            <person name="Kuniyasu M."/>
            <person name="Ushijima N."/>
            <person name="Kawano K."/>
            <person name="Kobayashi E."/>
            <person name="Shiratori Y."/>
            <person name="Masuda Y."/>
            <person name="Senoo K."/>
        </authorList>
    </citation>
    <scope>NUCLEOTIDE SEQUENCE [LARGE SCALE GENOMIC DNA]</scope>
    <source>
        <strain evidence="13">W79</strain>
    </source>
</reference>
<evidence type="ECO:0000256" key="7">
    <source>
        <dbReference type="SAM" id="MobiDB-lite"/>
    </source>
</evidence>
<dbReference type="InterPro" id="IPR013656">
    <property type="entry name" value="PAS_4"/>
</dbReference>
<organism evidence="12 13">
    <name type="scientific">Mesoterricola silvestris</name>
    <dbReference type="NCBI Taxonomy" id="2927979"/>
    <lineage>
        <taxon>Bacteria</taxon>
        <taxon>Pseudomonadati</taxon>
        <taxon>Acidobacteriota</taxon>
        <taxon>Holophagae</taxon>
        <taxon>Holophagales</taxon>
        <taxon>Holophagaceae</taxon>
        <taxon>Mesoterricola</taxon>
    </lineage>
</organism>
<evidence type="ECO:0000259" key="8">
    <source>
        <dbReference type="PROSITE" id="PS50109"/>
    </source>
</evidence>
<dbReference type="PROSITE" id="PS50110">
    <property type="entry name" value="RESPONSE_REGULATORY"/>
    <property type="match status" value="1"/>
</dbReference>
<comment type="catalytic activity">
    <reaction evidence="1">
        <text>ATP + protein L-histidine = ADP + protein N-phospho-L-histidine.</text>
        <dbReference type="EC" id="2.7.13.3"/>
    </reaction>
</comment>
<feature type="region of interest" description="Disordered" evidence="7">
    <location>
        <begin position="782"/>
        <end position="814"/>
    </location>
</feature>
<dbReference type="SMART" id="SM00065">
    <property type="entry name" value="GAF"/>
    <property type="match status" value="1"/>
</dbReference>
<dbReference type="InterPro" id="IPR003661">
    <property type="entry name" value="HisK_dim/P_dom"/>
</dbReference>
<dbReference type="Gene3D" id="3.30.450.40">
    <property type="match status" value="1"/>
</dbReference>
<dbReference type="Pfam" id="PF00072">
    <property type="entry name" value="Response_reg"/>
    <property type="match status" value="1"/>
</dbReference>
<evidence type="ECO:0000259" key="10">
    <source>
        <dbReference type="PROSITE" id="PS50112"/>
    </source>
</evidence>
<dbReference type="SUPFAM" id="SSF55781">
    <property type="entry name" value="GAF domain-like"/>
    <property type="match status" value="1"/>
</dbReference>
<feature type="domain" description="PAS" evidence="10">
    <location>
        <begin position="139"/>
        <end position="205"/>
    </location>
</feature>
<dbReference type="InterPro" id="IPR001789">
    <property type="entry name" value="Sig_transdc_resp-reg_receiver"/>
</dbReference>
<feature type="modified residue" description="4-aspartylphosphate" evidence="6">
    <location>
        <position position="867"/>
    </location>
</feature>
<accession>A0AA48KAS6</accession>
<dbReference type="GO" id="GO:0000155">
    <property type="term" value="F:phosphorelay sensor kinase activity"/>
    <property type="evidence" value="ECO:0007669"/>
    <property type="project" value="InterPro"/>
</dbReference>
<dbReference type="SUPFAM" id="SSF52172">
    <property type="entry name" value="CheY-like"/>
    <property type="match status" value="1"/>
</dbReference>
<dbReference type="KEGG" id="msil:METEAL_27860"/>
<dbReference type="Gene3D" id="1.10.287.130">
    <property type="match status" value="1"/>
</dbReference>
<dbReference type="SUPFAM" id="SSF47384">
    <property type="entry name" value="Homodimeric domain of signal transducing histidine kinase"/>
    <property type="match status" value="1"/>
</dbReference>
<feature type="domain" description="Response regulatory" evidence="9">
    <location>
        <begin position="817"/>
        <end position="932"/>
    </location>
</feature>
<dbReference type="SUPFAM" id="SSF55874">
    <property type="entry name" value="ATPase domain of HSP90 chaperone/DNA topoisomerase II/histidine kinase"/>
    <property type="match status" value="1"/>
</dbReference>
<dbReference type="InterPro" id="IPR003594">
    <property type="entry name" value="HATPase_dom"/>
</dbReference>
<dbReference type="SMART" id="SM00086">
    <property type="entry name" value="PAC"/>
    <property type="match status" value="3"/>
</dbReference>
<dbReference type="Gene3D" id="3.40.50.2300">
    <property type="match status" value="1"/>
</dbReference>
<dbReference type="InterPro" id="IPR001610">
    <property type="entry name" value="PAC"/>
</dbReference>
<protein>
    <recommendedName>
        <fullName evidence="2">histidine kinase</fullName>
        <ecNumber evidence="2">2.7.13.3</ecNumber>
    </recommendedName>
</protein>
<dbReference type="EC" id="2.7.13.3" evidence="2"/>
<dbReference type="InterPro" id="IPR029016">
    <property type="entry name" value="GAF-like_dom_sf"/>
</dbReference>
<dbReference type="SMART" id="SM00387">
    <property type="entry name" value="HATPase_c"/>
    <property type="match status" value="1"/>
</dbReference>
<dbReference type="CDD" id="cd00082">
    <property type="entry name" value="HisKA"/>
    <property type="match status" value="1"/>
</dbReference>
<dbReference type="SMART" id="SM00448">
    <property type="entry name" value="REC"/>
    <property type="match status" value="1"/>
</dbReference>
<dbReference type="PROSITE" id="PS50112">
    <property type="entry name" value="PAS"/>
    <property type="match status" value="3"/>
</dbReference>
<dbReference type="Pfam" id="PF02518">
    <property type="entry name" value="HATPase_c"/>
    <property type="match status" value="1"/>
</dbReference>
<dbReference type="AlphaFoldDB" id="A0AA48KAS6"/>
<dbReference type="InterPro" id="IPR005467">
    <property type="entry name" value="His_kinase_dom"/>
</dbReference>
<dbReference type="NCBIfam" id="TIGR00229">
    <property type="entry name" value="sensory_box"/>
    <property type="match status" value="3"/>
</dbReference>
<dbReference type="InterPro" id="IPR003018">
    <property type="entry name" value="GAF"/>
</dbReference>
<dbReference type="RefSeq" id="WP_316412283.1">
    <property type="nucleotide sequence ID" value="NZ_AP027080.1"/>
</dbReference>
<name>A0AA48KAS6_9BACT</name>
<keyword evidence="5 12" id="KW-0418">Kinase</keyword>
<dbReference type="Pfam" id="PF13426">
    <property type="entry name" value="PAS_9"/>
    <property type="match status" value="2"/>
</dbReference>
<dbReference type="InterPro" id="IPR000014">
    <property type="entry name" value="PAS"/>
</dbReference>
<dbReference type="CDD" id="cd00156">
    <property type="entry name" value="REC"/>
    <property type="match status" value="1"/>
</dbReference>
<dbReference type="InterPro" id="IPR004358">
    <property type="entry name" value="Sig_transdc_His_kin-like_C"/>
</dbReference>
<dbReference type="PRINTS" id="PR00344">
    <property type="entry name" value="BCTRLSENSOR"/>
</dbReference>
<dbReference type="EMBL" id="AP027080">
    <property type="protein sequence ID" value="BDU73612.1"/>
    <property type="molecule type" value="Genomic_DNA"/>
</dbReference>
<dbReference type="InterPro" id="IPR011006">
    <property type="entry name" value="CheY-like_superfamily"/>
</dbReference>
<evidence type="ECO:0000259" key="9">
    <source>
        <dbReference type="PROSITE" id="PS50110"/>
    </source>
</evidence>